<keyword evidence="1" id="KW-0472">Membrane</keyword>
<dbReference type="Proteomes" id="UP001620397">
    <property type="component" value="Unassembled WGS sequence"/>
</dbReference>
<feature type="transmembrane region" description="Helical" evidence="1">
    <location>
        <begin position="110"/>
        <end position="127"/>
    </location>
</feature>
<sequence>MREKFEVFIRFALLAMSVPAIGRPTALGVGMMFISVFFCDSGPLEKCARMGATMMMGYLLCAALPIPAVFTLLRYKKPLNAYMYIYPLLMLALAVVVYEKDIVALGLKRVSYEYGCLALAAFAYLAFHRMNARRGISADRTDPH</sequence>
<organism evidence="2 3">
    <name type="scientific">Dyella agri</name>
    <dbReference type="NCBI Taxonomy" id="1926869"/>
    <lineage>
        <taxon>Bacteria</taxon>
        <taxon>Pseudomonadati</taxon>
        <taxon>Pseudomonadota</taxon>
        <taxon>Gammaproteobacteria</taxon>
        <taxon>Lysobacterales</taxon>
        <taxon>Rhodanobacteraceae</taxon>
        <taxon>Dyella</taxon>
    </lineage>
</organism>
<feature type="transmembrane region" description="Helical" evidence="1">
    <location>
        <begin position="79"/>
        <end position="98"/>
    </location>
</feature>
<evidence type="ECO:0000256" key="1">
    <source>
        <dbReference type="SAM" id="Phobius"/>
    </source>
</evidence>
<feature type="transmembrane region" description="Helical" evidence="1">
    <location>
        <begin position="12"/>
        <end position="38"/>
    </location>
</feature>
<dbReference type="EMBL" id="JADIKL010000002">
    <property type="protein sequence ID" value="MFK2930171.1"/>
    <property type="molecule type" value="Genomic_DNA"/>
</dbReference>
<accession>A0ABW8KDS3</accession>
<reference evidence="2 3" key="1">
    <citation type="submission" date="2020-10" db="EMBL/GenBank/DDBJ databases">
        <title>Phylogeny of dyella-like bacteria.</title>
        <authorList>
            <person name="Fu J."/>
        </authorList>
    </citation>
    <scope>NUCLEOTIDE SEQUENCE [LARGE SCALE GENOMIC DNA]</scope>
    <source>
        <strain evidence="2 3">DKC-1</strain>
    </source>
</reference>
<comment type="caution">
    <text evidence="2">The sequence shown here is derived from an EMBL/GenBank/DDBJ whole genome shotgun (WGS) entry which is preliminary data.</text>
</comment>
<protein>
    <submittedName>
        <fullName evidence="2">Uncharacterized protein</fullName>
    </submittedName>
</protein>
<keyword evidence="1" id="KW-0812">Transmembrane</keyword>
<evidence type="ECO:0000313" key="2">
    <source>
        <dbReference type="EMBL" id="MFK2930171.1"/>
    </source>
</evidence>
<name>A0ABW8KDS3_9GAMM</name>
<gene>
    <name evidence="2" type="ORF">ISP14_05135</name>
</gene>
<dbReference type="RefSeq" id="WP_404536821.1">
    <property type="nucleotide sequence ID" value="NZ_JADIKL010000002.1"/>
</dbReference>
<keyword evidence="1" id="KW-1133">Transmembrane helix</keyword>
<evidence type="ECO:0000313" key="3">
    <source>
        <dbReference type="Proteomes" id="UP001620397"/>
    </source>
</evidence>
<proteinExistence type="predicted"/>
<feature type="transmembrane region" description="Helical" evidence="1">
    <location>
        <begin position="50"/>
        <end position="72"/>
    </location>
</feature>
<keyword evidence="3" id="KW-1185">Reference proteome</keyword>